<evidence type="ECO:0000313" key="1">
    <source>
        <dbReference type="EMBL" id="CAG2246320.1"/>
    </source>
</evidence>
<gene>
    <name evidence="1" type="ORF">MEDL_58278</name>
</gene>
<dbReference type="Proteomes" id="UP000683360">
    <property type="component" value="Unassembled WGS sequence"/>
</dbReference>
<accession>A0A8S3UYP2</accession>
<dbReference type="OrthoDB" id="3226at2759"/>
<dbReference type="AlphaFoldDB" id="A0A8S3UYP2"/>
<proteinExistence type="predicted"/>
<reference evidence="1" key="1">
    <citation type="submission" date="2021-03" db="EMBL/GenBank/DDBJ databases">
        <authorList>
            <person name="Bekaert M."/>
        </authorList>
    </citation>
    <scope>NUCLEOTIDE SEQUENCE</scope>
</reference>
<organism evidence="1 2">
    <name type="scientific">Mytilus edulis</name>
    <name type="common">Blue mussel</name>
    <dbReference type="NCBI Taxonomy" id="6550"/>
    <lineage>
        <taxon>Eukaryota</taxon>
        <taxon>Metazoa</taxon>
        <taxon>Spiralia</taxon>
        <taxon>Lophotrochozoa</taxon>
        <taxon>Mollusca</taxon>
        <taxon>Bivalvia</taxon>
        <taxon>Autobranchia</taxon>
        <taxon>Pteriomorphia</taxon>
        <taxon>Mytilida</taxon>
        <taxon>Mytiloidea</taxon>
        <taxon>Mytilidae</taxon>
        <taxon>Mytilinae</taxon>
        <taxon>Mytilus</taxon>
    </lineage>
</organism>
<evidence type="ECO:0000313" key="2">
    <source>
        <dbReference type="Proteomes" id="UP000683360"/>
    </source>
</evidence>
<comment type="caution">
    <text evidence="1">The sequence shown here is derived from an EMBL/GenBank/DDBJ whole genome shotgun (WGS) entry which is preliminary data.</text>
</comment>
<keyword evidence="2" id="KW-1185">Reference proteome</keyword>
<sequence>MPTPSDRCQGMEQMLKAVCIKHRKITSICTGFIAWDSSTEQQRGAVWREQIRCTSSTSSMQHCVHVVSEIIEEYNEKDLAQLRKLLEEINILRNVSPNIINIQVDKMYTNPVYSRIGIPATHCTYNMLENNIYKHSIVSTRQVSNLFSNKS</sequence>
<name>A0A8S3UYP2_MYTED</name>
<protein>
    <submittedName>
        <fullName evidence="1">Uncharacterized protein</fullName>
    </submittedName>
</protein>
<dbReference type="EMBL" id="CAJPWZ010002853">
    <property type="protein sequence ID" value="CAG2246320.1"/>
    <property type="molecule type" value="Genomic_DNA"/>
</dbReference>